<gene>
    <name evidence="7" type="ORF">S03H2_52538</name>
</gene>
<accession>X1IKT0</accession>
<dbReference type="PANTHER" id="PTHR43065:SF46">
    <property type="entry name" value="C4-DICARBOXYLATE TRANSPORT SENSOR PROTEIN DCTB"/>
    <property type="match status" value="1"/>
</dbReference>
<dbReference type="SUPFAM" id="SSF55874">
    <property type="entry name" value="ATPase domain of HSP90 chaperone/DNA topoisomerase II/histidine kinase"/>
    <property type="match status" value="1"/>
</dbReference>
<sequence length="64" mass="6843">IPPAHIKRLFEPFFTTKKAGHGTGLGLAITAGIIERHKGSIEVKSKVGEGATFTIKLPMETKGK</sequence>
<dbReference type="GO" id="GO:0005524">
    <property type="term" value="F:ATP binding"/>
    <property type="evidence" value="ECO:0007669"/>
    <property type="project" value="UniProtKB-KW"/>
</dbReference>
<dbReference type="InterPro" id="IPR003594">
    <property type="entry name" value="HATPase_dom"/>
</dbReference>
<keyword evidence="3" id="KW-0418">Kinase</keyword>
<dbReference type="Gene3D" id="3.30.565.10">
    <property type="entry name" value="Histidine kinase-like ATPase, C-terminal domain"/>
    <property type="match status" value="1"/>
</dbReference>
<dbReference type="GO" id="GO:0000160">
    <property type="term" value="P:phosphorelay signal transduction system"/>
    <property type="evidence" value="ECO:0007669"/>
    <property type="project" value="UniProtKB-KW"/>
</dbReference>
<name>X1IKT0_9ZZZZ</name>
<keyword evidence="5" id="KW-0902">Two-component regulatory system</keyword>
<evidence type="ECO:0000259" key="6">
    <source>
        <dbReference type="PROSITE" id="PS50109"/>
    </source>
</evidence>
<dbReference type="PRINTS" id="PR00344">
    <property type="entry name" value="BCTRLSENSOR"/>
</dbReference>
<proteinExistence type="predicted"/>
<evidence type="ECO:0000313" key="7">
    <source>
        <dbReference type="EMBL" id="GAH66724.1"/>
    </source>
</evidence>
<dbReference type="InterPro" id="IPR004358">
    <property type="entry name" value="Sig_transdc_His_kin-like_C"/>
</dbReference>
<keyword evidence="1" id="KW-0808">Transferase</keyword>
<protein>
    <recommendedName>
        <fullName evidence="6">Histidine kinase domain-containing protein</fullName>
    </recommendedName>
</protein>
<dbReference type="AlphaFoldDB" id="X1IKT0"/>
<evidence type="ECO:0000256" key="2">
    <source>
        <dbReference type="ARBA" id="ARBA00022741"/>
    </source>
</evidence>
<dbReference type="GO" id="GO:0016301">
    <property type="term" value="F:kinase activity"/>
    <property type="evidence" value="ECO:0007669"/>
    <property type="project" value="UniProtKB-KW"/>
</dbReference>
<dbReference type="Pfam" id="PF02518">
    <property type="entry name" value="HATPase_c"/>
    <property type="match status" value="1"/>
</dbReference>
<keyword evidence="4" id="KW-0067">ATP-binding</keyword>
<dbReference type="InterPro" id="IPR005467">
    <property type="entry name" value="His_kinase_dom"/>
</dbReference>
<organism evidence="7">
    <name type="scientific">marine sediment metagenome</name>
    <dbReference type="NCBI Taxonomy" id="412755"/>
    <lineage>
        <taxon>unclassified sequences</taxon>
        <taxon>metagenomes</taxon>
        <taxon>ecological metagenomes</taxon>
    </lineage>
</organism>
<dbReference type="InterPro" id="IPR036890">
    <property type="entry name" value="HATPase_C_sf"/>
</dbReference>
<reference evidence="7" key="1">
    <citation type="journal article" date="2014" name="Front. Microbiol.">
        <title>High frequency of phylogenetically diverse reductive dehalogenase-homologous genes in deep subseafloor sedimentary metagenomes.</title>
        <authorList>
            <person name="Kawai M."/>
            <person name="Futagami T."/>
            <person name="Toyoda A."/>
            <person name="Takaki Y."/>
            <person name="Nishi S."/>
            <person name="Hori S."/>
            <person name="Arai W."/>
            <person name="Tsubouchi T."/>
            <person name="Morono Y."/>
            <person name="Uchiyama I."/>
            <person name="Ito T."/>
            <person name="Fujiyama A."/>
            <person name="Inagaki F."/>
            <person name="Takami H."/>
        </authorList>
    </citation>
    <scope>NUCLEOTIDE SEQUENCE</scope>
    <source>
        <strain evidence="7">Expedition CK06-06</strain>
    </source>
</reference>
<dbReference type="EMBL" id="BARU01033374">
    <property type="protein sequence ID" value="GAH66724.1"/>
    <property type="molecule type" value="Genomic_DNA"/>
</dbReference>
<evidence type="ECO:0000256" key="5">
    <source>
        <dbReference type="ARBA" id="ARBA00023012"/>
    </source>
</evidence>
<comment type="caution">
    <text evidence="7">The sequence shown here is derived from an EMBL/GenBank/DDBJ whole genome shotgun (WGS) entry which is preliminary data.</text>
</comment>
<feature type="domain" description="Histidine kinase" evidence="6">
    <location>
        <begin position="1"/>
        <end position="61"/>
    </location>
</feature>
<dbReference type="PROSITE" id="PS50109">
    <property type="entry name" value="HIS_KIN"/>
    <property type="match status" value="1"/>
</dbReference>
<evidence type="ECO:0000256" key="1">
    <source>
        <dbReference type="ARBA" id="ARBA00022679"/>
    </source>
</evidence>
<dbReference type="PANTHER" id="PTHR43065">
    <property type="entry name" value="SENSOR HISTIDINE KINASE"/>
    <property type="match status" value="1"/>
</dbReference>
<feature type="non-terminal residue" evidence="7">
    <location>
        <position position="1"/>
    </location>
</feature>
<keyword evidence="2" id="KW-0547">Nucleotide-binding</keyword>
<evidence type="ECO:0000256" key="3">
    <source>
        <dbReference type="ARBA" id="ARBA00022777"/>
    </source>
</evidence>
<evidence type="ECO:0000256" key="4">
    <source>
        <dbReference type="ARBA" id="ARBA00022840"/>
    </source>
</evidence>